<feature type="region of interest" description="Disordered" evidence="1">
    <location>
        <begin position="26"/>
        <end position="49"/>
    </location>
</feature>
<sequence>MRSWSWPALTDIHHQRFAPRKDVRLGEPDRAVWPPPPHRPTAAQMERRRRLDPVAAKQINAENEQFRW</sequence>
<reference evidence="3" key="1">
    <citation type="journal article" date="2019" name="Int. J. Syst. Evol. Microbiol.">
        <title>The Global Catalogue of Microorganisms (GCM) 10K type strain sequencing project: providing services to taxonomists for standard genome sequencing and annotation.</title>
        <authorList>
            <consortium name="The Broad Institute Genomics Platform"/>
            <consortium name="The Broad Institute Genome Sequencing Center for Infectious Disease"/>
            <person name="Wu L."/>
            <person name="Ma J."/>
        </authorList>
    </citation>
    <scope>NUCLEOTIDE SEQUENCE [LARGE SCALE GENOMIC DNA]</scope>
    <source>
        <strain evidence="3">JCM 17939</strain>
    </source>
</reference>
<evidence type="ECO:0000256" key="1">
    <source>
        <dbReference type="SAM" id="MobiDB-lite"/>
    </source>
</evidence>
<organism evidence="2 3">
    <name type="scientific">Actinoallomurus vinaceus</name>
    <dbReference type="NCBI Taxonomy" id="1080074"/>
    <lineage>
        <taxon>Bacteria</taxon>
        <taxon>Bacillati</taxon>
        <taxon>Actinomycetota</taxon>
        <taxon>Actinomycetes</taxon>
        <taxon>Streptosporangiales</taxon>
        <taxon>Thermomonosporaceae</taxon>
        <taxon>Actinoallomurus</taxon>
    </lineage>
</organism>
<name>A0ABP8UQ11_9ACTN</name>
<proteinExistence type="predicted"/>
<comment type="caution">
    <text evidence="2">The sequence shown here is derived from an EMBL/GenBank/DDBJ whole genome shotgun (WGS) entry which is preliminary data.</text>
</comment>
<dbReference type="EMBL" id="BAABHK010000019">
    <property type="protein sequence ID" value="GAA4637158.1"/>
    <property type="molecule type" value="Genomic_DNA"/>
</dbReference>
<dbReference type="Proteomes" id="UP001501442">
    <property type="component" value="Unassembled WGS sequence"/>
</dbReference>
<evidence type="ECO:0000313" key="2">
    <source>
        <dbReference type="EMBL" id="GAA4637158.1"/>
    </source>
</evidence>
<dbReference type="RefSeq" id="WP_345440123.1">
    <property type="nucleotide sequence ID" value="NZ_BAABHK010000019.1"/>
</dbReference>
<evidence type="ECO:0000313" key="3">
    <source>
        <dbReference type="Proteomes" id="UP001501442"/>
    </source>
</evidence>
<keyword evidence="3" id="KW-1185">Reference proteome</keyword>
<accession>A0ABP8UQ11</accession>
<gene>
    <name evidence="2" type="ORF">GCM10023196_089830</name>
</gene>
<protein>
    <submittedName>
        <fullName evidence="2">Uncharacterized protein</fullName>
    </submittedName>
</protein>